<dbReference type="STRING" id="1798508.A3A35_01230"/>
<dbReference type="InterPro" id="IPR043148">
    <property type="entry name" value="TagF_C"/>
</dbReference>
<evidence type="ECO:0008006" key="3">
    <source>
        <dbReference type="Google" id="ProtNLM"/>
    </source>
</evidence>
<accession>A0A1F6EEC6</accession>
<comment type="caution">
    <text evidence="1">The sequence shown here is derived from an EMBL/GenBank/DDBJ whole genome shotgun (WGS) entry which is preliminary data.</text>
</comment>
<dbReference type="Proteomes" id="UP000179115">
    <property type="component" value="Unassembled WGS sequence"/>
</dbReference>
<organism evidence="1 2">
    <name type="scientific">Candidatus Kaiserbacteria bacterium RIFCSPLOWO2_01_FULL_51_21</name>
    <dbReference type="NCBI Taxonomy" id="1798508"/>
    <lineage>
        <taxon>Bacteria</taxon>
        <taxon>Candidatus Kaiseribacteriota</taxon>
    </lineage>
</organism>
<protein>
    <recommendedName>
        <fullName evidence="3">UDP-N-acetylglucosamine 2-epimerase domain-containing protein</fullName>
    </recommendedName>
</protein>
<sequence length="460" mass="53604">MTIMKTLFLVLPTRLHISDVLHTEYIKELAGKYRVVVFLPTKNSSLEIDASSYYKHPNVIYQGIFDPSGKYWTLIDWLLRPELIRRYEDNPAVRWRNAIARKADKRRRLLRVVMQFVSKNLFSTDFFSFIERYTMPNFSWFKKQVERHHPALIMVASPGVKPVEPYVIACAHRLKLPTVAFDFSWDNLTTYPRHVRKTKYLICWNEFQREAARELHNYPDDRLFVSGTLRFDSYFRPLKGEEERSTFLSSKGLDPNRKTLLFASRAHLNFHRDIIRSFIHWQKEGVFAEPLNFFIRMHPLDKPEDYAEFMGVPNLYLGLAGTVKANTVSSKNNVETEEADWVIKKDSIRHTDICINFASTFSLEAFIFDKPVINIGFAGISSDILMFPHYAPIVETGASRVAMRMEDVLLFINDYLKDPARDRAARTAMVKKFVAPADGYSYKRNIGFIGEILKREGKVV</sequence>
<dbReference type="Gene3D" id="3.40.50.12580">
    <property type="match status" value="1"/>
</dbReference>
<proteinExistence type="predicted"/>
<reference evidence="1 2" key="1">
    <citation type="journal article" date="2016" name="Nat. Commun.">
        <title>Thousands of microbial genomes shed light on interconnected biogeochemical processes in an aquifer system.</title>
        <authorList>
            <person name="Anantharaman K."/>
            <person name="Brown C.T."/>
            <person name="Hug L.A."/>
            <person name="Sharon I."/>
            <person name="Castelle C.J."/>
            <person name="Probst A.J."/>
            <person name="Thomas B.C."/>
            <person name="Singh A."/>
            <person name="Wilkins M.J."/>
            <person name="Karaoz U."/>
            <person name="Brodie E.L."/>
            <person name="Williams K.H."/>
            <person name="Hubbard S.S."/>
            <person name="Banfield J.F."/>
        </authorList>
    </citation>
    <scope>NUCLEOTIDE SEQUENCE [LARGE SCALE GENOMIC DNA]</scope>
</reference>
<gene>
    <name evidence="1" type="ORF">A3A35_01230</name>
</gene>
<evidence type="ECO:0000313" key="2">
    <source>
        <dbReference type="Proteomes" id="UP000179115"/>
    </source>
</evidence>
<evidence type="ECO:0000313" key="1">
    <source>
        <dbReference type="EMBL" id="OGG71996.1"/>
    </source>
</evidence>
<dbReference type="SUPFAM" id="SSF53756">
    <property type="entry name" value="UDP-Glycosyltransferase/glycogen phosphorylase"/>
    <property type="match status" value="1"/>
</dbReference>
<name>A0A1F6EEC6_9BACT</name>
<dbReference type="EMBL" id="MFLV01000004">
    <property type="protein sequence ID" value="OGG71996.1"/>
    <property type="molecule type" value="Genomic_DNA"/>
</dbReference>
<dbReference type="AlphaFoldDB" id="A0A1F6EEC6"/>